<dbReference type="Pfam" id="PF11185">
    <property type="entry name" value="DUF2971"/>
    <property type="match status" value="1"/>
</dbReference>
<proteinExistence type="predicted"/>
<dbReference type="OrthoDB" id="4119964at2"/>
<evidence type="ECO:0000313" key="2">
    <source>
        <dbReference type="Proteomes" id="UP000305887"/>
    </source>
</evidence>
<organism evidence="1 2">
    <name type="scientific">Rubellimicrobium rubrum</name>
    <dbReference type="NCBI Taxonomy" id="2585369"/>
    <lineage>
        <taxon>Bacteria</taxon>
        <taxon>Pseudomonadati</taxon>
        <taxon>Pseudomonadota</taxon>
        <taxon>Alphaproteobacteria</taxon>
        <taxon>Rhodobacterales</taxon>
        <taxon>Roseobacteraceae</taxon>
        <taxon>Rubellimicrobium</taxon>
    </lineage>
</organism>
<keyword evidence="2" id="KW-1185">Reference proteome</keyword>
<dbReference type="EMBL" id="VDFU01000003">
    <property type="protein sequence ID" value="TNC52023.1"/>
    <property type="molecule type" value="Genomic_DNA"/>
</dbReference>
<dbReference type="AlphaFoldDB" id="A0A5C4N0F8"/>
<dbReference type="InterPro" id="IPR021352">
    <property type="entry name" value="DUF2971"/>
</dbReference>
<gene>
    <name evidence="1" type="ORF">FHG66_04285</name>
</gene>
<reference evidence="1 2" key="1">
    <citation type="submission" date="2019-06" db="EMBL/GenBank/DDBJ databases">
        <title>YIM 131921 draft genome.</title>
        <authorList>
            <person name="Jiang L."/>
        </authorList>
    </citation>
    <scope>NUCLEOTIDE SEQUENCE [LARGE SCALE GENOMIC DNA]</scope>
    <source>
        <strain evidence="1 2">YIM 131921</strain>
    </source>
</reference>
<dbReference type="RefSeq" id="WP_139075444.1">
    <property type="nucleotide sequence ID" value="NZ_VDFU01000003.1"/>
</dbReference>
<comment type="caution">
    <text evidence="1">The sequence shown here is derived from an EMBL/GenBank/DDBJ whole genome shotgun (WGS) entry which is preliminary data.</text>
</comment>
<sequence length="297" mass="33630">MKLYKYLSFPRIDVLQGMRIRLTQPQCFNDPFDLRPSFQLLSRDDIEQLPLAFDERGLPTGGRLLTPDILKTIFEFALPTLIELQTSDPSAGAAYSVDNNQLAQNALGDQFGVLSLSSTHDNLLMWAHYAQDHTGFVVELDSSHSFFHGEELVQSLPRLSAVEYSDTRPVLSVTTIHHPAAFLRKSNAWSYEQEWRLIRPLNEASDVFDNGGRYPICLFSLPPEAVTAVFTGVQMLPENYQELTSFIADDPRYRHVRVHHMSLSSHNYRLLTSPPLPGAELDPEFQPQVLSARPFSV</sequence>
<protein>
    <submittedName>
        <fullName evidence="1">DUF2971 domain-containing protein</fullName>
    </submittedName>
</protein>
<accession>A0A5C4N0F8</accession>
<name>A0A5C4N0F8_9RHOB</name>
<dbReference type="Proteomes" id="UP000305887">
    <property type="component" value="Unassembled WGS sequence"/>
</dbReference>
<evidence type="ECO:0000313" key="1">
    <source>
        <dbReference type="EMBL" id="TNC52023.1"/>
    </source>
</evidence>